<evidence type="ECO:0000313" key="1">
    <source>
        <dbReference type="EMBL" id="MCE2594811.1"/>
    </source>
</evidence>
<dbReference type="Proteomes" id="UP001201273">
    <property type="component" value="Unassembled WGS sequence"/>
</dbReference>
<dbReference type="SFLD" id="SFLDS00003">
    <property type="entry name" value="Haloacid_Dehalogenase"/>
    <property type="match status" value="1"/>
</dbReference>
<dbReference type="EMBL" id="JAIMJA010000007">
    <property type="protein sequence ID" value="MCE2594811.1"/>
    <property type="molecule type" value="Genomic_DNA"/>
</dbReference>
<sequence length="231" mass="25871">MQYDWILFDADDTLFHFDAFLGLKTLFGQYGHEFEQADFNCYQATNLPLWTAYQNGEINAFELQTRRFEGWANRLSVSAKQLNDEFIAIMTRICTLLPGARNLINSLHGKVKLGIITNGFTAMQQARLEHNQLQGIFEPVVISEQVGTAKPDATIFHHALTLMGEPDKSRVLMVGDNLHSDILGGQNAGIKTCWLNHHQAAPAKNITPDHQVFNLAELEVLLHQSGGVTKP</sequence>
<dbReference type="SFLD" id="SFLDG01135">
    <property type="entry name" value="C1.5.6:_HAD__Beta-PGM__Phospha"/>
    <property type="match status" value="1"/>
</dbReference>
<dbReference type="Gene3D" id="1.10.150.240">
    <property type="entry name" value="Putative phosphatase, domain 2"/>
    <property type="match status" value="1"/>
</dbReference>
<dbReference type="NCBIfam" id="NF006976">
    <property type="entry name" value="PRK09449.1"/>
    <property type="match status" value="1"/>
</dbReference>
<proteinExistence type="predicted"/>
<dbReference type="Pfam" id="PF00702">
    <property type="entry name" value="Hydrolase"/>
    <property type="match status" value="1"/>
</dbReference>
<evidence type="ECO:0000313" key="2">
    <source>
        <dbReference type="Proteomes" id="UP001201273"/>
    </source>
</evidence>
<dbReference type="InterPro" id="IPR023214">
    <property type="entry name" value="HAD_sf"/>
</dbReference>
<dbReference type="InterPro" id="IPR052550">
    <property type="entry name" value="Pyrimidine_5'-ntase_YjjG"/>
</dbReference>
<dbReference type="InterPro" id="IPR011951">
    <property type="entry name" value="HAD-SF_hydro_IA_YjjG/PynA"/>
</dbReference>
<dbReference type="InterPro" id="IPR023198">
    <property type="entry name" value="PGP-like_dom2"/>
</dbReference>
<dbReference type="SFLD" id="SFLDG01129">
    <property type="entry name" value="C1.5:_HAD__Beta-PGM__Phosphata"/>
    <property type="match status" value="1"/>
</dbReference>
<accession>A0ABS8W749</accession>
<name>A0ABS8W749_9GAMM</name>
<dbReference type="InterPro" id="IPR006439">
    <property type="entry name" value="HAD-SF_hydro_IA"/>
</dbReference>
<dbReference type="PANTHER" id="PTHR47478">
    <property type="match status" value="1"/>
</dbReference>
<keyword evidence="1" id="KW-0378">Hydrolase</keyword>
<keyword evidence="2" id="KW-1185">Reference proteome</keyword>
<dbReference type="NCBIfam" id="TIGR01509">
    <property type="entry name" value="HAD-SF-IA-v3"/>
    <property type="match status" value="1"/>
</dbReference>
<dbReference type="SUPFAM" id="SSF56784">
    <property type="entry name" value="HAD-like"/>
    <property type="match status" value="1"/>
</dbReference>
<dbReference type="Gene3D" id="3.40.50.1000">
    <property type="entry name" value="HAD superfamily/HAD-like"/>
    <property type="match status" value="1"/>
</dbReference>
<dbReference type="EC" id="3.1.3.5" evidence="1"/>
<reference evidence="1 2" key="1">
    <citation type="journal article" date="2022" name="Environ. Microbiol. Rep.">
        <title>Eco-phylogenetic analyses reveal divergent evolution of vitamin B12 metabolism in the marine bacterial family 'Psychromonadaceae'.</title>
        <authorList>
            <person name="Jin X."/>
            <person name="Yang Y."/>
            <person name="Cao H."/>
            <person name="Gao B."/>
            <person name="Zhao Z."/>
        </authorList>
    </citation>
    <scope>NUCLEOTIDE SEQUENCE [LARGE SCALE GENOMIC DNA]</scope>
    <source>
        <strain evidence="1 2">MKS20</strain>
    </source>
</reference>
<dbReference type="PANTHER" id="PTHR47478:SF1">
    <property type="entry name" value="PYRIMIDINE 5'-NUCLEOTIDASE YJJG"/>
    <property type="match status" value="1"/>
</dbReference>
<dbReference type="NCBIfam" id="TIGR01549">
    <property type="entry name" value="HAD-SF-IA-v1"/>
    <property type="match status" value="1"/>
</dbReference>
<dbReference type="CDD" id="cd04305">
    <property type="entry name" value="HAD_Neu5Ac-Pase_like"/>
    <property type="match status" value="1"/>
</dbReference>
<dbReference type="NCBIfam" id="TIGR02254">
    <property type="entry name" value="YjjG_YfnB"/>
    <property type="match status" value="1"/>
</dbReference>
<gene>
    <name evidence="1" type="primary">yjjG</name>
    <name evidence="1" type="ORF">K6Y31_08280</name>
</gene>
<dbReference type="InterPro" id="IPR036412">
    <property type="entry name" value="HAD-like_sf"/>
</dbReference>
<dbReference type="GO" id="GO:0008253">
    <property type="term" value="F:5'-nucleotidase activity"/>
    <property type="evidence" value="ECO:0007669"/>
    <property type="project" value="UniProtKB-EC"/>
</dbReference>
<protein>
    <submittedName>
        <fullName evidence="1">Pyrimidine 5'-nucleotidase</fullName>
        <ecNumber evidence="1">3.1.3.5</ecNumber>
    </submittedName>
</protein>
<comment type="caution">
    <text evidence="1">The sequence shown here is derived from an EMBL/GenBank/DDBJ whole genome shotgun (WGS) entry which is preliminary data.</text>
</comment>
<organism evidence="1 2">
    <name type="scientific">Motilimonas cestriensis</name>
    <dbReference type="NCBI Taxonomy" id="2742685"/>
    <lineage>
        <taxon>Bacteria</taxon>
        <taxon>Pseudomonadati</taxon>
        <taxon>Pseudomonadota</taxon>
        <taxon>Gammaproteobacteria</taxon>
        <taxon>Alteromonadales</taxon>
        <taxon>Alteromonadales genera incertae sedis</taxon>
        <taxon>Motilimonas</taxon>
    </lineage>
</organism>